<evidence type="ECO:0000256" key="2">
    <source>
        <dbReference type="ARBA" id="ARBA00022723"/>
    </source>
</evidence>
<dbReference type="Proteomes" id="UP000265768">
    <property type="component" value="Unassembled WGS sequence"/>
</dbReference>
<reference evidence="6 7" key="1">
    <citation type="submission" date="2018-09" db="EMBL/GenBank/DDBJ databases">
        <title>YIM 75507 draft genome.</title>
        <authorList>
            <person name="Tang S."/>
            <person name="Feng Y."/>
        </authorList>
    </citation>
    <scope>NUCLEOTIDE SEQUENCE [LARGE SCALE GENOMIC DNA]</scope>
    <source>
        <strain evidence="6 7">YIM 75507</strain>
    </source>
</reference>
<dbReference type="GO" id="GO:0046872">
    <property type="term" value="F:metal ion binding"/>
    <property type="evidence" value="ECO:0007669"/>
    <property type="project" value="UniProtKB-KW"/>
</dbReference>
<keyword evidence="3 5" id="KW-0408">Iron</keyword>
<dbReference type="PANTHER" id="PTHR10720">
    <property type="entry name" value="HEME OXYGENASE"/>
    <property type="match status" value="1"/>
</dbReference>
<name>A0A3A4B0W7_9ACTN</name>
<evidence type="ECO:0000256" key="4">
    <source>
        <dbReference type="PIRSR" id="PIRSR000343-1"/>
    </source>
</evidence>
<feature type="binding site" description="axial binding residue" evidence="5">
    <location>
        <position position="18"/>
    </location>
    <ligand>
        <name>heme b</name>
        <dbReference type="ChEBI" id="CHEBI:60344"/>
    </ligand>
    <ligandPart>
        <name>Fe</name>
        <dbReference type="ChEBI" id="CHEBI:18248"/>
    </ligandPart>
</feature>
<dbReference type="Gene3D" id="1.20.910.10">
    <property type="entry name" value="Heme oxygenase-like"/>
    <property type="match status" value="1"/>
</dbReference>
<keyword evidence="1 4" id="KW-0349">Heme</keyword>
<dbReference type="Pfam" id="PF01126">
    <property type="entry name" value="Heme_oxygenase"/>
    <property type="match status" value="1"/>
</dbReference>
<dbReference type="RefSeq" id="WP_119927866.1">
    <property type="nucleotide sequence ID" value="NZ_QZEY01000006.1"/>
</dbReference>
<dbReference type="GO" id="GO:0020037">
    <property type="term" value="F:heme binding"/>
    <property type="evidence" value="ECO:0007669"/>
    <property type="project" value="TreeGrafter"/>
</dbReference>
<sequence>MGEGPFSEVLKESTWPSHEEAADGRYITWLLGGRLSRDGYAEMLAQHYFAYAALETAARDLAGHPVAGAFVIPEIYRVPALERDLEFLYGAAWRDRISPSKPTRTYVARIEQVAEWPGGYVAHHYTRYLGDMAGGQVIRRRMRETYGLERRGLESYVFDDVPSLPAFRKDYRARLDALPFDEAERRRVIRETRLAYQLNIEIMDELARVTREHLVA</sequence>
<dbReference type="GO" id="GO:0042167">
    <property type="term" value="P:heme catabolic process"/>
    <property type="evidence" value="ECO:0007669"/>
    <property type="project" value="TreeGrafter"/>
</dbReference>
<dbReference type="InterPro" id="IPR016053">
    <property type="entry name" value="Haem_Oase-like"/>
</dbReference>
<feature type="binding site" evidence="4">
    <location>
        <position position="172"/>
    </location>
    <ligand>
        <name>heme b</name>
        <dbReference type="ChEBI" id="CHEBI:60344"/>
    </ligand>
</feature>
<gene>
    <name evidence="6" type="ORF">D5H75_18400</name>
</gene>
<keyword evidence="2 5" id="KW-0479">Metal-binding</keyword>
<dbReference type="SUPFAM" id="SSF48613">
    <property type="entry name" value="Heme oxygenase-like"/>
    <property type="match status" value="1"/>
</dbReference>
<dbReference type="AlphaFoldDB" id="A0A3A4B0W7"/>
<dbReference type="PIRSF" id="PIRSF000343">
    <property type="entry name" value="Haem_Oase"/>
    <property type="match status" value="1"/>
</dbReference>
<dbReference type="GO" id="GO:0004392">
    <property type="term" value="F:heme oxygenase (decyclizing) activity"/>
    <property type="evidence" value="ECO:0007669"/>
    <property type="project" value="InterPro"/>
</dbReference>
<dbReference type="PRINTS" id="PR00088">
    <property type="entry name" value="HAEMOXYGNASE"/>
</dbReference>
<evidence type="ECO:0000256" key="1">
    <source>
        <dbReference type="ARBA" id="ARBA00022617"/>
    </source>
</evidence>
<dbReference type="OrthoDB" id="5493802at2"/>
<dbReference type="GO" id="GO:0006788">
    <property type="term" value="P:heme oxidation"/>
    <property type="evidence" value="ECO:0007669"/>
    <property type="project" value="InterPro"/>
</dbReference>
<comment type="caution">
    <text evidence="6">The sequence shown here is derived from an EMBL/GenBank/DDBJ whole genome shotgun (WGS) entry which is preliminary data.</text>
</comment>
<accession>A0A3A4B0W7</accession>
<dbReference type="GO" id="GO:0006979">
    <property type="term" value="P:response to oxidative stress"/>
    <property type="evidence" value="ECO:0007669"/>
    <property type="project" value="TreeGrafter"/>
</dbReference>
<keyword evidence="7" id="KW-1185">Reference proteome</keyword>
<dbReference type="CDD" id="cd19165">
    <property type="entry name" value="HemeO"/>
    <property type="match status" value="1"/>
</dbReference>
<protein>
    <submittedName>
        <fullName evidence="6">Biliverdin-producing heme oxygenase</fullName>
    </submittedName>
</protein>
<evidence type="ECO:0000313" key="7">
    <source>
        <dbReference type="Proteomes" id="UP000265768"/>
    </source>
</evidence>
<feature type="binding site" evidence="4">
    <location>
        <position position="125"/>
    </location>
    <ligand>
        <name>heme b</name>
        <dbReference type="ChEBI" id="CHEBI:60344"/>
    </ligand>
</feature>
<dbReference type="PANTHER" id="PTHR10720:SF0">
    <property type="entry name" value="HEME OXYGENASE"/>
    <property type="match status" value="1"/>
</dbReference>
<evidence type="ECO:0000256" key="5">
    <source>
        <dbReference type="PIRSR" id="PIRSR000343-2"/>
    </source>
</evidence>
<dbReference type="InterPro" id="IPR002051">
    <property type="entry name" value="Haem_Oase"/>
</dbReference>
<organism evidence="6 7">
    <name type="scientific">Bailinhaonella thermotolerans</name>
    <dbReference type="NCBI Taxonomy" id="1070861"/>
    <lineage>
        <taxon>Bacteria</taxon>
        <taxon>Bacillati</taxon>
        <taxon>Actinomycetota</taxon>
        <taxon>Actinomycetes</taxon>
        <taxon>Streptosporangiales</taxon>
        <taxon>Streptosporangiaceae</taxon>
        <taxon>Bailinhaonella</taxon>
    </lineage>
</organism>
<evidence type="ECO:0000256" key="3">
    <source>
        <dbReference type="ARBA" id="ARBA00023004"/>
    </source>
</evidence>
<proteinExistence type="predicted"/>
<dbReference type="InterPro" id="IPR016084">
    <property type="entry name" value="Haem_Oase-like_multi-hlx"/>
</dbReference>
<feature type="binding site" evidence="4">
    <location>
        <position position="11"/>
    </location>
    <ligand>
        <name>heme b</name>
        <dbReference type="ChEBI" id="CHEBI:60344"/>
    </ligand>
</feature>
<dbReference type="EMBL" id="QZEY01000006">
    <property type="protein sequence ID" value="RJL31677.1"/>
    <property type="molecule type" value="Genomic_DNA"/>
</dbReference>
<evidence type="ECO:0000313" key="6">
    <source>
        <dbReference type="EMBL" id="RJL31677.1"/>
    </source>
</evidence>